<comment type="caution">
    <text evidence="2">The sequence shown here is derived from an EMBL/GenBank/DDBJ whole genome shotgun (WGS) entry which is preliminary data.</text>
</comment>
<proteinExistence type="predicted"/>
<feature type="signal peptide" evidence="1">
    <location>
        <begin position="1"/>
        <end position="17"/>
    </location>
</feature>
<keyword evidence="1" id="KW-0732">Signal</keyword>
<feature type="chain" id="PRO_5035855242" evidence="1">
    <location>
        <begin position="18"/>
        <end position="166"/>
    </location>
</feature>
<sequence length="166" mass="18880">MFVTQLTNIVLLYGVNAGDIPYNVVVPPVSLATSTGRASNSVEVQIEDDEEPYEMARAVDSDDDRYVGTTPLTEEEMELLRQLCPDLDPLVPEFSDLRHCHGAFAEGRDDELLEPHEPGDRSELAKGLLFKDLPSVRKWLQEYSVKRKRPFRVVHSYVDRRYTVVS</sequence>
<gene>
    <name evidence="2" type="ORF">PVAP13_5KG706266</name>
</gene>
<reference evidence="2" key="1">
    <citation type="submission" date="2020-05" db="EMBL/GenBank/DDBJ databases">
        <title>WGS assembly of Panicum virgatum.</title>
        <authorList>
            <person name="Lovell J.T."/>
            <person name="Jenkins J."/>
            <person name="Shu S."/>
            <person name="Juenger T.E."/>
            <person name="Schmutz J."/>
        </authorList>
    </citation>
    <scope>NUCLEOTIDE SEQUENCE</scope>
    <source>
        <strain evidence="2">AP13</strain>
    </source>
</reference>
<dbReference type="Proteomes" id="UP000823388">
    <property type="component" value="Chromosome 5K"/>
</dbReference>
<evidence type="ECO:0000313" key="3">
    <source>
        <dbReference type="Proteomes" id="UP000823388"/>
    </source>
</evidence>
<keyword evidence="3" id="KW-1185">Reference proteome</keyword>
<evidence type="ECO:0000313" key="2">
    <source>
        <dbReference type="EMBL" id="KAG2602739.1"/>
    </source>
</evidence>
<organism evidence="2 3">
    <name type="scientific">Panicum virgatum</name>
    <name type="common">Blackwell switchgrass</name>
    <dbReference type="NCBI Taxonomy" id="38727"/>
    <lineage>
        <taxon>Eukaryota</taxon>
        <taxon>Viridiplantae</taxon>
        <taxon>Streptophyta</taxon>
        <taxon>Embryophyta</taxon>
        <taxon>Tracheophyta</taxon>
        <taxon>Spermatophyta</taxon>
        <taxon>Magnoliopsida</taxon>
        <taxon>Liliopsida</taxon>
        <taxon>Poales</taxon>
        <taxon>Poaceae</taxon>
        <taxon>PACMAD clade</taxon>
        <taxon>Panicoideae</taxon>
        <taxon>Panicodae</taxon>
        <taxon>Paniceae</taxon>
        <taxon>Panicinae</taxon>
        <taxon>Panicum</taxon>
        <taxon>Panicum sect. Hiantes</taxon>
    </lineage>
</organism>
<evidence type="ECO:0000256" key="1">
    <source>
        <dbReference type="SAM" id="SignalP"/>
    </source>
</evidence>
<dbReference type="EMBL" id="CM029045">
    <property type="protein sequence ID" value="KAG2602739.1"/>
    <property type="molecule type" value="Genomic_DNA"/>
</dbReference>
<accession>A0A8T0T376</accession>
<name>A0A8T0T376_PANVG</name>
<dbReference type="AlphaFoldDB" id="A0A8T0T376"/>
<protein>
    <submittedName>
        <fullName evidence="2">Uncharacterized protein</fullName>
    </submittedName>
</protein>